<dbReference type="EMBL" id="MHRI01000003">
    <property type="protein sequence ID" value="OHA21823.1"/>
    <property type="molecule type" value="Genomic_DNA"/>
</dbReference>
<proteinExistence type="predicted"/>
<organism evidence="2 3">
    <name type="scientific">Candidatus Taylorbacteria bacterium RIFCSPHIGHO2_01_FULL_51_15</name>
    <dbReference type="NCBI Taxonomy" id="1802304"/>
    <lineage>
        <taxon>Bacteria</taxon>
        <taxon>Candidatus Tayloriibacteriota</taxon>
    </lineage>
</organism>
<accession>A0A1G2MDC1</accession>
<dbReference type="PANTHER" id="PTHR10683:SF40">
    <property type="entry name" value="FRUCTOSE-6-PHOSPHATE ALDOLASE 1-RELATED"/>
    <property type="match status" value="1"/>
</dbReference>
<protein>
    <submittedName>
        <fullName evidence="2">Transaldolase</fullName>
    </submittedName>
</protein>
<dbReference type="SUPFAM" id="SSF51569">
    <property type="entry name" value="Aldolase"/>
    <property type="match status" value="1"/>
</dbReference>
<dbReference type="Pfam" id="PF00923">
    <property type="entry name" value="TAL_FSA"/>
    <property type="match status" value="1"/>
</dbReference>
<dbReference type="Proteomes" id="UP000178121">
    <property type="component" value="Unassembled WGS sequence"/>
</dbReference>
<reference evidence="2 3" key="1">
    <citation type="journal article" date="2016" name="Nat. Commun.">
        <title>Thousands of microbial genomes shed light on interconnected biogeochemical processes in an aquifer system.</title>
        <authorList>
            <person name="Anantharaman K."/>
            <person name="Brown C.T."/>
            <person name="Hug L.A."/>
            <person name="Sharon I."/>
            <person name="Castelle C.J."/>
            <person name="Probst A.J."/>
            <person name="Thomas B.C."/>
            <person name="Singh A."/>
            <person name="Wilkins M.J."/>
            <person name="Karaoz U."/>
            <person name="Brodie E.L."/>
            <person name="Williams K.H."/>
            <person name="Hubbard S.S."/>
            <person name="Banfield J.F."/>
        </authorList>
    </citation>
    <scope>NUCLEOTIDE SEQUENCE [LARGE SCALE GENOMIC DNA]</scope>
</reference>
<dbReference type="PANTHER" id="PTHR10683">
    <property type="entry name" value="TRANSALDOLASE"/>
    <property type="match status" value="1"/>
</dbReference>
<dbReference type="GO" id="GO:0005975">
    <property type="term" value="P:carbohydrate metabolic process"/>
    <property type="evidence" value="ECO:0007669"/>
    <property type="project" value="InterPro"/>
</dbReference>
<sequence>MSKIFLDGGDPQETREVVSLLGSLDGQTTNPTLIAKNPRAQKCLGERTCTAADILSLYKDLVREISELIPKGSVSVEVYADRETTTQDMLKHAREMWSWIPNAHIKFPTTKAGLAAAEQSITEGMRVNMTLVFSQEQAAAVHAATRGAKRGEVFVSPFIGRLDDIGENGMDLIKNIKRMYGETGSHVQLLAASIRSTEHVLASLAYNADILTVPAKVIRSWVETGKPEPLSQGETGTGKPEGGVRGVGVPEGFSYDAKGLTPIPYKRLDLSKGWREFNSSHPLTDKGIERFAADWNALIGTE</sequence>
<comment type="caution">
    <text evidence="2">The sequence shown here is derived from an EMBL/GenBank/DDBJ whole genome shotgun (WGS) entry which is preliminary data.</text>
</comment>
<evidence type="ECO:0000313" key="2">
    <source>
        <dbReference type="EMBL" id="OHA21823.1"/>
    </source>
</evidence>
<keyword evidence="1" id="KW-0704">Schiff base</keyword>
<dbReference type="Gene3D" id="3.20.20.70">
    <property type="entry name" value="Aldolase class I"/>
    <property type="match status" value="1"/>
</dbReference>
<evidence type="ECO:0000256" key="1">
    <source>
        <dbReference type="ARBA" id="ARBA00023270"/>
    </source>
</evidence>
<dbReference type="AlphaFoldDB" id="A0A1G2MDC1"/>
<name>A0A1G2MDC1_9BACT</name>
<dbReference type="InterPro" id="IPR001585">
    <property type="entry name" value="TAL/FSA"/>
</dbReference>
<gene>
    <name evidence="2" type="ORF">A2849_02730</name>
</gene>
<evidence type="ECO:0000313" key="3">
    <source>
        <dbReference type="Proteomes" id="UP000178121"/>
    </source>
</evidence>
<dbReference type="InterPro" id="IPR013785">
    <property type="entry name" value="Aldolase_TIM"/>
</dbReference>